<dbReference type="InterPro" id="IPR050447">
    <property type="entry name" value="Erg6_SMT_methyltransf"/>
</dbReference>
<dbReference type="RefSeq" id="WP_048310563.1">
    <property type="nucleotide sequence ID" value="NZ_CP119526.1"/>
</dbReference>
<dbReference type="GO" id="GO:0003838">
    <property type="term" value="F:sterol 24-C-methyltransferase activity"/>
    <property type="evidence" value="ECO:0007669"/>
    <property type="project" value="TreeGrafter"/>
</dbReference>
<dbReference type="PANTHER" id="PTHR44068:SF1">
    <property type="entry name" value="HYPOTHETICAL LOC100005854"/>
    <property type="match status" value="1"/>
</dbReference>
<name>A0A0J6D261_9BACL</name>
<comment type="caution">
    <text evidence="3">The sequence shown here is derived from an EMBL/GenBank/DDBJ whole genome shotgun (WGS) entry which is preliminary data.</text>
</comment>
<gene>
    <name evidence="3" type="ORF">AB986_09380</name>
</gene>
<evidence type="ECO:0000313" key="4">
    <source>
        <dbReference type="Proteomes" id="UP000035996"/>
    </source>
</evidence>
<keyword evidence="4" id="KW-1185">Reference proteome</keyword>
<dbReference type="CDD" id="cd02440">
    <property type="entry name" value="AdoMet_MTases"/>
    <property type="match status" value="1"/>
</dbReference>
<dbReference type="Proteomes" id="UP000035996">
    <property type="component" value="Unassembled WGS sequence"/>
</dbReference>
<sequence length="206" mass="23657">MLKRIRRSIGTQYQKPVGLLGLYVGERMIREHRPDTLWTLGLLKLSNNERLLELGCGSGYALKRLLEHAEVKEAVGIDISESILKSAAIRNWKGRTKGRVRLEQGDVKNLPFENDYFTKVYSIHSVYFWGDYQKTIEEVYRVLKPKGTLLITLCNGRNGESKSEIQKLITHNLVPNMLRTGFQNIKCIKGEVNSQQYQTVTIFAEK</sequence>
<dbReference type="STRING" id="157733.AB986_09380"/>
<dbReference type="InterPro" id="IPR029063">
    <property type="entry name" value="SAM-dependent_MTases_sf"/>
</dbReference>
<reference evidence="3" key="1">
    <citation type="submission" date="2015-06" db="EMBL/GenBank/DDBJ databases">
        <authorList>
            <person name="Liu B."/>
            <person name="Wang J."/>
            <person name="Zhu Y."/>
            <person name="Liu G."/>
            <person name="Chen Q."/>
            <person name="Zheng C."/>
            <person name="Che J."/>
            <person name="Ge C."/>
            <person name="Shi H."/>
            <person name="Pan Z."/>
            <person name="Liu X."/>
        </authorList>
    </citation>
    <scope>NUCLEOTIDE SEQUENCE [LARGE SCALE GENOMIC DNA]</scope>
    <source>
        <strain evidence="3">DSM 16346</strain>
    </source>
</reference>
<dbReference type="AlphaFoldDB" id="A0A0J6D261"/>
<evidence type="ECO:0000313" key="3">
    <source>
        <dbReference type="EMBL" id="KMM39393.1"/>
    </source>
</evidence>
<organism evidence="3 4">
    <name type="scientific">Guptibacillus hwajinpoensis</name>
    <dbReference type="NCBI Taxonomy" id="208199"/>
    <lineage>
        <taxon>Bacteria</taxon>
        <taxon>Bacillati</taxon>
        <taxon>Bacillota</taxon>
        <taxon>Bacilli</taxon>
        <taxon>Bacillales</taxon>
        <taxon>Guptibacillaceae</taxon>
        <taxon>Guptibacillus</taxon>
    </lineage>
</organism>
<dbReference type="SUPFAM" id="SSF53335">
    <property type="entry name" value="S-adenosyl-L-methionine-dependent methyltransferases"/>
    <property type="match status" value="1"/>
</dbReference>
<feature type="domain" description="Methyltransferase" evidence="2">
    <location>
        <begin position="46"/>
        <end position="200"/>
    </location>
</feature>
<accession>A0A0J6D261</accession>
<dbReference type="Pfam" id="PF13847">
    <property type="entry name" value="Methyltransf_31"/>
    <property type="match status" value="1"/>
</dbReference>
<dbReference type="PANTHER" id="PTHR44068">
    <property type="entry name" value="ZGC:194242"/>
    <property type="match status" value="1"/>
</dbReference>
<dbReference type="Gene3D" id="3.40.50.150">
    <property type="entry name" value="Vaccinia Virus protein VP39"/>
    <property type="match status" value="1"/>
</dbReference>
<keyword evidence="1" id="KW-0808">Transferase</keyword>
<evidence type="ECO:0000259" key="2">
    <source>
        <dbReference type="Pfam" id="PF13847"/>
    </source>
</evidence>
<dbReference type="OrthoDB" id="43862at2"/>
<dbReference type="EMBL" id="LELK01000001">
    <property type="protein sequence ID" value="KMM39393.1"/>
    <property type="molecule type" value="Genomic_DNA"/>
</dbReference>
<proteinExistence type="predicted"/>
<evidence type="ECO:0000256" key="1">
    <source>
        <dbReference type="ARBA" id="ARBA00022679"/>
    </source>
</evidence>
<dbReference type="GO" id="GO:0016126">
    <property type="term" value="P:sterol biosynthetic process"/>
    <property type="evidence" value="ECO:0007669"/>
    <property type="project" value="TreeGrafter"/>
</dbReference>
<dbReference type="InterPro" id="IPR025714">
    <property type="entry name" value="Methyltranfer_dom"/>
</dbReference>
<protein>
    <recommendedName>
        <fullName evidence="2">Methyltransferase domain-containing protein</fullName>
    </recommendedName>
</protein>